<keyword evidence="4" id="KW-0858">Xylan degradation</keyword>
<dbReference type="GO" id="GO:0005576">
    <property type="term" value="C:extracellular region"/>
    <property type="evidence" value="ECO:0007669"/>
    <property type="project" value="UniProtKB-SubCell"/>
</dbReference>
<evidence type="ECO:0000256" key="10">
    <source>
        <dbReference type="SAM" id="MobiDB-lite"/>
    </source>
</evidence>
<sequence>MLLSKALLLGALSSLIHAEPRDGCSGPFSFPAQSGGPSKGIKIGERIVRVTIPKDYEPTKPAPLIVAYHDKGMTAEEMEKLTHLSDPALNSEYIVVYPEAVDSKWLSDEDADVKVDDKSFISNLIDGLTERLCIDKDRIHMTGLGTGGGLSHLMACDPIWSNKTASFALINPTLLVGLITKNDVKDEINMLWERCKPARVPVKLMEIHGENNTLNSYWGAVATSKRGRIPVIQWLVGWAMRNECGEAKGAPVKKSEDDQLFSTELASGMIYEGATHPNKLHRAMYRCYALTPEEQIERYVGSFQVIDKKTGVMVPFAQKEDKKDRGDLVLEHQVVKNYGHGWPRIVMKDGTTEEFDTTQKEETADEPVFDVTKEVLRWFSQNRLSDESRAPGEASYEAALTEEAIAKLVAGITERVDQKQKELKGGEGAIEAHQDAPVPNEETSGRDHIKDEL</sequence>
<name>A0A517L346_9PEZI</name>
<evidence type="ECO:0000256" key="6">
    <source>
        <dbReference type="ARBA" id="ARBA00022801"/>
    </source>
</evidence>
<evidence type="ECO:0000256" key="2">
    <source>
        <dbReference type="ARBA" id="ARBA00013091"/>
    </source>
</evidence>
<dbReference type="EMBL" id="CP042188">
    <property type="protein sequence ID" value="QDS70057.1"/>
    <property type="molecule type" value="Genomic_DNA"/>
</dbReference>
<dbReference type="InterPro" id="IPR043595">
    <property type="entry name" value="FaeB/C/D"/>
</dbReference>
<keyword evidence="5 11" id="KW-0732">Signal</keyword>
<dbReference type="GO" id="GO:0045493">
    <property type="term" value="P:xylan catabolic process"/>
    <property type="evidence" value="ECO:0007669"/>
    <property type="project" value="UniProtKB-KW"/>
</dbReference>
<evidence type="ECO:0000256" key="8">
    <source>
        <dbReference type="ARBA" id="ARBA00023326"/>
    </source>
</evidence>
<evidence type="ECO:0000313" key="13">
    <source>
        <dbReference type="Proteomes" id="UP000316270"/>
    </source>
</evidence>
<dbReference type="GO" id="GO:0030600">
    <property type="term" value="F:feruloyl esterase activity"/>
    <property type="evidence" value="ECO:0007669"/>
    <property type="project" value="UniProtKB-EC"/>
</dbReference>
<reference evidence="12 13" key="1">
    <citation type="submission" date="2019-07" db="EMBL/GenBank/DDBJ databases">
        <title>Finished genome of Venturia effusa.</title>
        <authorList>
            <person name="Young C.A."/>
            <person name="Cox M.P."/>
            <person name="Ganley A.R.D."/>
            <person name="David W.J."/>
        </authorList>
    </citation>
    <scope>NUCLEOTIDE SEQUENCE [LARGE SCALE GENOMIC DNA]</scope>
    <source>
        <strain evidence="13">albino</strain>
    </source>
</reference>
<dbReference type="OrthoDB" id="424610at2759"/>
<accession>A0A517L346</accession>
<evidence type="ECO:0000256" key="11">
    <source>
        <dbReference type="SAM" id="SignalP"/>
    </source>
</evidence>
<dbReference type="SUPFAM" id="SSF53474">
    <property type="entry name" value="alpha/beta-Hydrolases"/>
    <property type="match status" value="1"/>
</dbReference>
<dbReference type="Gene3D" id="3.40.50.1820">
    <property type="entry name" value="alpha/beta hydrolase"/>
    <property type="match status" value="1"/>
</dbReference>
<proteinExistence type="predicted"/>
<evidence type="ECO:0000256" key="1">
    <source>
        <dbReference type="ARBA" id="ARBA00004613"/>
    </source>
</evidence>
<keyword evidence="3" id="KW-0964">Secreted</keyword>
<comment type="subcellular location">
    <subcellularLocation>
        <location evidence="1">Secreted</location>
    </subcellularLocation>
</comment>
<evidence type="ECO:0000256" key="3">
    <source>
        <dbReference type="ARBA" id="ARBA00022525"/>
    </source>
</evidence>
<evidence type="ECO:0000256" key="7">
    <source>
        <dbReference type="ARBA" id="ARBA00023277"/>
    </source>
</evidence>
<dbReference type="PANTHER" id="PTHR38050">
    <property type="match status" value="1"/>
</dbReference>
<dbReference type="Proteomes" id="UP000316270">
    <property type="component" value="Chromosome 4"/>
</dbReference>
<gene>
    <name evidence="12" type="ORF">FKW77_004256</name>
</gene>
<dbReference type="InterPro" id="IPR029058">
    <property type="entry name" value="AB_hydrolase_fold"/>
</dbReference>
<keyword evidence="6" id="KW-0378">Hydrolase</keyword>
<evidence type="ECO:0000313" key="12">
    <source>
        <dbReference type="EMBL" id="QDS70057.1"/>
    </source>
</evidence>
<dbReference type="EC" id="3.1.1.73" evidence="2"/>
<feature type="compositionally biased region" description="Basic and acidic residues" evidence="10">
    <location>
        <begin position="443"/>
        <end position="453"/>
    </location>
</feature>
<evidence type="ECO:0000256" key="4">
    <source>
        <dbReference type="ARBA" id="ARBA00022651"/>
    </source>
</evidence>
<keyword evidence="7" id="KW-0119">Carbohydrate metabolism</keyword>
<keyword evidence="8" id="KW-0624">Polysaccharide degradation</keyword>
<keyword evidence="13" id="KW-1185">Reference proteome</keyword>
<feature type="region of interest" description="Disordered" evidence="10">
    <location>
        <begin position="418"/>
        <end position="453"/>
    </location>
</feature>
<dbReference type="PANTHER" id="PTHR38050:SF2">
    <property type="entry name" value="FERULOYL ESTERASE C-RELATED"/>
    <property type="match status" value="1"/>
</dbReference>
<feature type="compositionally biased region" description="Basic and acidic residues" evidence="10">
    <location>
        <begin position="418"/>
        <end position="434"/>
    </location>
</feature>
<evidence type="ECO:0000256" key="5">
    <source>
        <dbReference type="ARBA" id="ARBA00022729"/>
    </source>
</evidence>
<comment type="catalytic activity">
    <reaction evidence="9">
        <text>feruloyl-polysaccharide + H2O = ferulate + polysaccharide.</text>
        <dbReference type="EC" id="3.1.1.73"/>
    </reaction>
</comment>
<feature type="signal peptide" evidence="11">
    <location>
        <begin position="1"/>
        <end position="18"/>
    </location>
</feature>
<evidence type="ECO:0000256" key="9">
    <source>
        <dbReference type="ARBA" id="ARBA00034075"/>
    </source>
</evidence>
<organism evidence="12 13">
    <name type="scientific">Venturia effusa</name>
    <dbReference type="NCBI Taxonomy" id="50376"/>
    <lineage>
        <taxon>Eukaryota</taxon>
        <taxon>Fungi</taxon>
        <taxon>Dikarya</taxon>
        <taxon>Ascomycota</taxon>
        <taxon>Pezizomycotina</taxon>
        <taxon>Dothideomycetes</taxon>
        <taxon>Pleosporomycetidae</taxon>
        <taxon>Venturiales</taxon>
        <taxon>Venturiaceae</taxon>
        <taxon>Venturia</taxon>
    </lineage>
</organism>
<feature type="chain" id="PRO_5032655499" description="feruloyl esterase" evidence="11">
    <location>
        <begin position="19"/>
        <end position="453"/>
    </location>
</feature>
<protein>
    <recommendedName>
        <fullName evidence="2">feruloyl esterase</fullName>
        <ecNumber evidence="2">3.1.1.73</ecNumber>
    </recommendedName>
</protein>
<dbReference type="AlphaFoldDB" id="A0A517L346"/>